<reference evidence="1 2" key="1">
    <citation type="submission" date="2019-07" db="EMBL/GenBank/DDBJ databases">
        <title>Genomics analysis of Aphanomyces spp. identifies a new class of oomycete effector associated with host adaptation.</title>
        <authorList>
            <person name="Gaulin E."/>
        </authorList>
    </citation>
    <scope>NUCLEOTIDE SEQUENCE [LARGE SCALE GENOMIC DNA]</scope>
    <source>
        <strain evidence="1 2">ATCC 201684</strain>
    </source>
</reference>
<evidence type="ECO:0008006" key="3">
    <source>
        <dbReference type="Google" id="ProtNLM"/>
    </source>
</evidence>
<dbReference type="GO" id="GO:0003676">
    <property type="term" value="F:nucleic acid binding"/>
    <property type="evidence" value="ECO:0007669"/>
    <property type="project" value="InterPro"/>
</dbReference>
<organism evidence="1 2">
    <name type="scientific">Aphanomyces euteiches</name>
    <dbReference type="NCBI Taxonomy" id="100861"/>
    <lineage>
        <taxon>Eukaryota</taxon>
        <taxon>Sar</taxon>
        <taxon>Stramenopiles</taxon>
        <taxon>Oomycota</taxon>
        <taxon>Saprolegniomycetes</taxon>
        <taxon>Saprolegniales</taxon>
        <taxon>Verrucalvaceae</taxon>
        <taxon>Aphanomyces</taxon>
    </lineage>
</organism>
<accession>A0A6G0WRS9</accession>
<sequence length="128" mass="15036">MKNRQISAATLRESFKIFYENDIPEETYRRQALPYRANRLRFAIQHQFWSIGDWKKVLFTDESPFNLSGSNRRIYVWRKPGEEFIGECLVPNLKSGRKSVVAWGAINYNGVGTLRFCEGTMKSGDYWE</sequence>
<dbReference type="InterPro" id="IPR036397">
    <property type="entry name" value="RNaseH_sf"/>
</dbReference>
<name>A0A6G0WRS9_9STRA</name>
<comment type="caution">
    <text evidence="1">The sequence shown here is derived from an EMBL/GenBank/DDBJ whole genome shotgun (WGS) entry which is preliminary data.</text>
</comment>
<evidence type="ECO:0000313" key="1">
    <source>
        <dbReference type="EMBL" id="KAF0730122.1"/>
    </source>
</evidence>
<proteinExistence type="predicted"/>
<dbReference type="VEuPathDB" id="FungiDB:AeMF1_002909"/>
<protein>
    <recommendedName>
        <fullName evidence="3">Transposase Tc1-like domain-containing protein</fullName>
    </recommendedName>
</protein>
<gene>
    <name evidence="1" type="ORF">Ae201684_012417</name>
</gene>
<dbReference type="Proteomes" id="UP000481153">
    <property type="component" value="Unassembled WGS sequence"/>
</dbReference>
<dbReference type="EMBL" id="VJMJ01000156">
    <property type="protein sequence ID" value="KAF0730122.1"/>
    <property type="molecule type" value="Genomic_DNA"/>
</dbReference>
<keyword evidence="2" id="KW-1185">Reference proteome</keyword>
<dbReference type="Gene3D" id="3.30.420.10">
    <property type="entry name" value="Ribonuclease H-like superfamily/Ribonuclease H"/>
    <property type="match status" value="1"/>
</dbReference>
<evidence type="ECO:0000313" key="2">
    <source>
        <dbReference type="Proteomes" id="UP000481153"/>
    </source>
</evidence>
<dbReference type="AlphaFoldDB" id="A0A6G0WRS9"/>